<keyword evidence="4" id="KW-0808">Transferase</keyword>
<keyword evidence="5" id="KW-1185">Reference proteome</keyword>
<dbReference type="OrthoDB" id="9777859at2"/>
<evidence type="ECO:0000313" key="5">
    <source>
        <dbReference type="Proteomes" id="UP000249364"/>
    </source>
</evidence>
<dbReference type="InterPro" id="IPR036928">
    <property type="entry name" value="AS_sf"/>
</dbReference>
<dbReference type="GO" id="GO:0016740">
    <property type="term" value="F:transferase activity"/>
    <property type="evidence" value="ECO:0007669"/>
    <property type="project" value="UniProtKB-KW"/>
</dbReference>
<protein>
    <submittedName>
        <fullName evidence="4">Asp-tRNA(Asn)/Glu-tRNA(Gln) amidotransferase A subunit family amidase</fullName>
    </submittedName>
</protein>
<dbReference type="RefSeq" id="WP_071471069.1">
    <property type="nucleotide sequence ID" value="NZ_MEHT01000046.1"/>
</dbReference>
<comment type="similarity">
    <text evidence="1">Belongs to the amidase family.</text>
</comment>
<evidence type="ECO:0000313" key="4">
    <source>
        <dbReference type="EMBL" id="PZX42043.1"/>
    </source>
</evidence>
<dbReference type="PANTHER" id="PTHR11895:SF7">
    <property type="entry name" value="GLUTAMYL-TRNA(GLN) AMIDOTRANSFERASE SUBUNIT A, MITOCHONDRIAL"/>
    <property type="match status" value="1"/>
</dbReference>
<gene>
    <name evidence="4" type="ORF">LY56_02336</name>
</gene>
<evidence type="ECO:0000256" key="1">
    <source>
        <dbReference type="ARBA" id="ARBA00009199"/>
    </source>
</evidence>
<reference evidence="4 5" key="1">
    <citation type="submission" date="2018-06" db="EMBL/GenBank/DDBJ databases">
        <title>Genomic Encyclopedia of Archaeal and Bacterial Type Strains, Phase II (KMG-II): from individual species to whole genera.</title>
        <authorList>
            <person name="Goeker M."/>
        </authorList>
    </citation>
    <scope>NUCLEOTIDE SEQUENCE [LARGE SCALE GENOMIC DNA]</scope>
    <source>
        <strain evidence="4 5">DSM 13087</strain>
    </source>
</reference>
<evidence type="ECO:0000256" key="2">
    <source>
        <dbReference type="SAM" id="MobiDB-lite"/>
    </source>
</evidence>
<accession>A0A2W7Q266</accession>
<dbReference type="PANTHER" id="PTHR11895">
    <property type="entry name" value="TRANSAMIDASE"/>
    <property type="match status" value="1"/>
</dbReference>
<evidence type="ECO:0000259" key="3">
    <source>
        <dbReference type="Pfam" id="PF01425"/>
    </source>
</evidence>
<comment type="caution">
    <text evidence="4">The sequence shown here is derived from an EMBL/GenBank/DDBJ whole genome shotgun (WGS) entry which is preliminary data.</text>
</comment>
<name>A0A2W7Q266_9RHOB</name>
<feature type="domain" description="Amidase" evidence="3">
    <location>
        <begin position="30"/>
        <end position="437"/>
    </location>
</feature>
<dbReference type="InterPro" id="IPR000120">
    <property type="entry name" value="Amidase"/>
</dbReference>
<feature type="compositionally biased region" description="Low complexity" evidence="2">
    <location>
        <begin position="138"/>
        <end position="159"/>
    </location>
</feature>
<dbReference type="InterPro" id="IPR023631">
    <property type="entry name" value="Amidase_dom"/>
</dbReference>
<dbReference type="Pfam" id="PF01425">
    <property type="entry name" value="Amidase"/>
    <property type="match status" value="1"/>
</dbReference>
<dbReference type="Proteomes" id="UP000249364">
    <property type="component" value="Unassembled WGS sequence"/>
</dbReference>
<proteinExistence type="inferred from homology"/>
<dbReference type="SUPFAM" id="SSF75304">
    <property type="entry name" value="Amidase signature (AS) enzymes"/>
    <property type="match status" value="1"/>
</dbReference>
<dbReference type="EMBL" id="QKZQ01000010">
    <property type="protein sequence ID" value="PZX42043.1"/>
    <property type="molecule type" value="Genomic_DNA"/>
</dbReference>
<dbReference type="STRING" id="121821.GCA_001870675_03300"/>
<organism evidence="4 5">
    <name type="scientific">Roseinatronobacter thiooxidans</name>
    <dbReference type="NCBI Taxonomy" id="121821"/>
    <lineage>
        <taxon>Bacteria</taxon>
        <taxon>Pseudomonadati</taxon>
        <taxon>Pseudomonadota</taxon>
        <taxon>Alphaproteobacteria</taxon>
        <taxon>Rhodobacterales</taxon>
        <taxon>Paracoccaceae</taxon>
        <taxon>Roseinatronobacter</taxon>
    </lineage>
</organism>
<feature type="region of interest" description="Disordered" evidence="2">
    <location>
        <begin position="133"/>
        <end position="159"/>
    </location>
</feature>
<sequence length="446" mass="48231">MTESFLSDLPNFQTERQHFLNGRSKPSTFLEACIRNIEAKEPTIRAFAYLDLENARHAAREADKRYSAGKPLSAIDGMPIVVKDIIDTKDMPTEMNSPFFAKNQPRFDAACVAAARLGGAVLLGKTVTTEFALGRSGPTTNPHNPKHTPGGSSSGTAAGAASGMFPAGFATQTQGSILRPASFNGVVGFKPSHGALSIEGIHPVSQTHDHLGAIGQSVDDAWGLSHWIARTVPGHSPMALPVPDDGPLPAVMPQRLSVARLEGFEELDGDSLSAFENCLEALKARGVTLVEPAQDATLADVLKRMGAIPEMSPRMVAYDMLLRFRHYCQAAPDQISQRLHEWVALGEDVSFEEYGRMLAARDELRRCVQHLSATYDAVVLPAASGPAPEGLGQTGSRTLLQYWTFLGFPAFSLPMMRVRDMPFGLQFGGFGRGDHRLAQHAKWLAS</sequence>
<dbReference type="AlphaFoldDB" id="A0A2W7Q266"/>
<dbReference type="Gene3D" id="3.90.1300.10">
    <property type="entry name" value="Amidase signature (AS) domain"/>
    <property type="match status" value="1"/>
</dbReference>